<protein>
    <submittedName>
        <fullName evidence="3">Ferric-dicitrate binding protein FerR (Iron transport regulator)</fullName>
    </submittedName>
</protein>
<feature type="domain" description="Protein FecR C-terminal" evidence="2">
    <location>
        <begin position="262"/>
        <end position="329"/>
    </location>
</feature>
<sequence length="334" mass="37859">MTQQEFNELSKRYLEGKTTEEEERFLEQWLRQQPSSYPTNLAENQRNTLEKRLWQRIHGHIRPSARLLQMPWTWVSAAAACLVMGFIWWNANEPTTSNTALQALTTQAENKGIEVKNTTTHEQEVRLEDGTIVLLKQNSSIVYDKTFNQTKRTVYLKGQAFFKVKRNVTKPFVVHAGELTTEVLGTSFWVSHHEKSNTIEVSVTTGKVSVYTEKPNQKAEKNGVILTQNQKVLYDVTSKNIVPGIVENPVPIAAPEVVNLPLVFKETSLENVLHSLSLRYGLEFVIANPNAKDCHITADLNGLSMFTQLELICKSIDATYEKRGTVVFIYGDGC</sequence>
<keyword evidence="4" id="KW-1185">Reference proteome</keyword>
<evidence type="ECO:0000313" key="3">
    <source>
        <dbReference type="EMBL" id="MBB3839639.1"/>
    </source>
</evidence>
<dbReference type="PIRSF" id="PIRSF018266">
    <property type="entry name" value="FecR"/>
    <property type="match status" value="1"/>
</dbReference>
<dbReference type="PANTHER" id="PTHR30273">
    <property type="entry name" value="PERIPLASMIC SIGNAL SENSOR AND SIGMA FACTOR ACTIVATOR FECR-RELATED"/>
    <property type="match status" value="1"/>
</dbReference>
<dbReference type="Proteomes" id="UP000541352">
    <property type="component" value="Unassembled WGS sequence"/>
</dbReference>
<evidence type="ECO:0000313" key="4">
    <source>
        <dbReference type="Proteomes" id="UP000541352"/>
    </source>
</evidence>
<dbReference type="AlphaFoldDB" id="A0A7W6ERF3"/>
<dbReference type="EMBL" id="JACIBY010000007">
    <property type="protein sequence ID" value="MBB3839639.1"/>
    <property type="molecule type" value="Genomic_DNA"/>
</dbReference>
<accession>A0A7W6ERF3</accession>
<gene>
    <name evidence="3" type="ORF">FHS57_003648</name>
</gene>
<dbReference type="GO" id="GO:0016989">
    <property type="term" value="F:sigma factor antagonist activity"/>
    <property type="evidence" value="ECO:0007669"/>
    <property type="project" value="TreeGrafter"/>
</dbReference>
<dbReference type="RefSeq" id="WP_183976091.1">
    <property type="nucleotide sequence ID" value="NZ_JACIBY010000007.1"/>
</dbReference>
<dbReference type="PANTHER" id="PTHR30273:SF2">
    <property type="entry name" value="PROTEIN FECR"/>
    <property type="match status" value="1"/>
</dbReference>
<dbReference type="Gene3D" id="3.55.50.30">
    <property type="match status" value="1"/>
</dbReference>
<dbReference type="InterPro" id="IPR006860">
    <property type="entry name" value="FecR"/>
</dbReference>
<evidence type="ECO:0000259" key="1">
    <source>
        <dbReference type="Pfam" id="PF04773"/>
    </source>
</evidence>
<dbReference type="Pfam" id="PF04773">
    <property type="entry name" value="FecR"/>
    <property type="match status" value="1"/>
</dbReference>
<feature type="domain" description="FecR protein" evidence="1">
    <location>
        <begin position="119"/>
        <end position="208"/>
    </location>
</feature>
<comment type="caution">
    <text evidence="3">The sequence shown here is derived from an EMBL/GenBank/DDBJ whole genome shotgun (WGS) entry which is preliminary data.</text>
</comment>
<dbReference type="Gene3D" id="2.60.120.1440">
    <property type="match status" value="1"/>
</dbReference>
<reference evidence="3 4" key="1">
    <citation type="submission" date="2020-08" db="EMBL/GenBank/DDBJ databases">
        <title>Genomic Encyclopedia of Type Strains, Phase IV (KMG-IV): sequencing the most valuable type-strain genomes for metagenomic binning, comparative biology and taxonomic classification.</title>
        <authorList>
            <person name="Goeker M."/>
        </authorList>
    </citation>
    <scope>NUCLEOTIDE SEQUENCE [LARGE SCALE GENOMIC DNA]</scope>
    <source>
        <strain evidence="3 4">DSM 17976</strain>
    </source>
</reference>
<organism evidence="3 4">
    <name type="scientific">Runella defluvii</name>
    <dbReference type="NCBI Taxonomy" id="370973"/>
    <lineage>
        <taxon>Bacteria</taxon>
        <taxon>Pseudomonadati</taxon>
        <taxon>Bacteroidota</taxon>
        <taxon>Cytophagia</taxon>
        <taxon>Cytophagales</taxon>
        <taxon>Spirosomataceae</taxon>
        <taxon>Runella</taxon>
    </lineage>
</organism>
<evidence type="ECO:0000259" key="2">
    <source>
        <dbReference type="Pfam" id="PF16344"/>
    </source>
</evidence>
<dbReference type="InterPro" id="IPR012373">
    <property type="entry name" value="Ferrdict_sens_TM"/>
</dbReference>
<name>A0A7W6ERF3_9BACT</name>
<proteinExistence type="predicted"/>
<dbReference type="InterPro" id="IPR032508">
    <property type="entry name" value="FecR_C"/>
</dbReference>
<dbReference type="Pfam" id="PF16344">
    <property type="entry name" value="FecR_C"/>
    <property type="match status" value="1"/>
</dbReference>